<feature type="compositionally biased region" description="Basic and acidic residues" evidence="1">
    <location>
        <begin position="52"/>
        <end position="63"/>
    </location>
</feature>
<dbReference type="EMBL" id="VDMD01000004">
    <property type="protein sequence ID" value="TRM66319.1"/>
    <property type="molecule type" value="Genomic_DNA"/>
</dbReference>
<accession>A0A550CNK9</accession>
<dbReference type="Proteomes" id="UP000320762">
    <property type="component" value="Unassembled WGS sequence"/>
</dbReference>
<dbReference type="AlphaFoldDB" id="A0A550CNK9"/>
<reference evidence="2 3" key="1">
    <citation type="journal article" date="2019" name="New Phytol.">
        <title>Comparative genomics reveals unique wood-decay strategies and fruiting body development in the Schizophyllaceae.</title>
        <authorList>
            <person name="Almasi E."/>
            <person name="Sahu N."/>
            <person name="Krizsan K."/>
            <person name="Balint B."/>
            <person name="Kovacs G.M."/>
            <person name="Kiss B."/>
            <person name="Cseklye J."/>
            <person name="Drula E."/>
            <person name="Henrissat B."/>
            <person name="Nagy I."/>
            <person name="Chovatia M."/>
            <person name="Adam C."/>
            <person name="LaButti K."/>
            <person name="Lipzen A."/>
            <person name="Riley R."/>
            <person name="Grigoriev I.V."/>
            <person name="Nagy L.G."/>
        </authorList>
    </citation>
    <scope>NUCLEOTIDE SEQUENCE [LARGE SCALE GENOMIC DNA]</scope>
    <source>
        <strain evidence="2 3">NL-1724</strain>
    </source>
</reference>
<feature type="compositionally biased region" description="Low complexity" evidence="1">
    <location>
        <begin position="95"/>
        <end position="113"/>
    </location>
</feature>
<organism evidence="2 3">
    <name type="scientific">Schizophyllum amplum</name>
    <dbReference type="NCBI Taxonomy" id="97359"/>
    <lineage>
        <taxon>Eukaryota</taxon>
        <taxon>Fungi</taxon>
        <taxon>Dikarya</taxon>
        <taxon>Basidiomycota</taxon>
        <taxon>Agaricomycotina</taxon>
        <taxon>Agaricomycetes</taxon>
        <taxon>Agaricomycetidae</taxon>
        <taxon>Agaricales</taxon>
        <taxon>Schizophyllaceae</taxon>
        <taxon>Schizophyllum</taxon>
    </lineage>
</organism>
<evidence type="ECO:0000313" key="3">
    <source>
        <dbReference type="Proteomes" id="UP000320762"/>
    </source>
</evidence>
<feature type="compositionally biased region" description="Polar residues" evidence="1">
    <location>
        <begin position="1"/>
        <end position="10"/>
    </location>
</feature>
<gene>
    <name evidence="2" type="ORF">BD626DRAFT_566934</name>
</gene>
<sequence length="113" mass="12310">MLNNLNNYQPKYSALGDGRRSTEATIPMNDGSDLRSVDSFGRRRKTLAHLPSQDHKEPTDRSPDVPFAIDLSPIIEDMAIFAPMSSSASRNLNRATSADTSSDTTIGSAIHFA</sequence>
<feature type="region of interest" description="Disordered" evidence="1">
    <location>
        <begin position="1"/>
        <end position="67"/>
    </location>
</feature>
<comment type="caution">
    <text evidence="2">The sequence shown here is derived from an EMBL/GenBank/DDBJ whole genome shotgun (WGS) entry which is preliminary data.</text>
</comment>
<name>A0A550CNK9_9AGAR</name>
<evidence type="ECO:0000313" key="2">
    <source>
        <dbReference type="EMBL" id="TRM66319.1"/>
    </source>
</evidence>
<feature type="region of interest" description="Disordered" evidence="1">
    <location>
        <begin position="88"/>
        <end position="113"/>
    </location>
</feature>
<proteinExistence type="predicted"/>
<protein>
    <submittedName>
        <fullName evidence="2">Uncharacterized protein</fullName>
    </submittedName>
</protein>
<keyword evidence="3" id="KW-1185">Reference proteome</keyword>
<evidence type="ECO:0000256" key="1">
    <source>
        <dbReference type="SAM" id="MobiDB-lite"/>
    </source>
</evidence>